<proteinExistence type="predicted"/>
<dbReference type="Pfam" id="PF01476">
    <property type="entry name" value="LysM"/>
    <property type="match status" value="1"/>
</dbReference>
<dbReference type="PROSITE" id="PS51782">
    <property type="entry name" value="LYSM"/>
    <property type="match status" value="1"/>
</dbReference>
<protein>
    <recommendedName>
        <fullName evidence="1">LysM domain-containing protein</fullName>
    </recommendedName>
</protein>
<gene>
    <name evidence="2" type="ORF">CPAV1605_1456</name>
</gene>
<evidence type="ECO:0000313" key="2">
    <source>
        <dbReference type="EMBL" id="VVU95701.1"/>
    </source>
</evidence>
<dbReference type="InterPro" id="IPR036779">
    <property type="entry name" value="LysM_dom_sf"/>
</dbReference>
<feature type="domain" description="LysM" evidence="1">
    <location>
        <begin position="316"/>
        <end position="360"/>
    </location>
</feature>
<dbReference type="InterPro" id="IPR018392">
    <property type="entry name" value="LysM"/>
</dbReference>
<dbReference type="EMBL" id="CABVLZ010000008">
    <property type="protein sequence ID" value="VVU95701.1"/>
    <property type="molecule type" value="Genomic_DNA"/>
</dbReference>
<reference evidence="2" key="1">
    <citation type="submission" date="2019-09" db="EMBL/GenBank/DDBJ databases">
        <authorList>
            <person name="Needham M D."/>
        </authorList>
    </citation>
    <scope>NUCLEOTIDE SEQUENCE</scope>
</reference>
<dbReference type="SMART" id="SM00257">
    <property type="entry name" value="LysM"/>
    <property type="match status" value="1"/>
</dbReference>
<dbReference type="AlphaFoldDB" id="A0A5E8CKE6"/>
<sequence length="455" mass="52792">MQYTTRQLYCALSEAETGIFSDKFIRTRVRGSKSSAYGPVQLTGGKRSIINRIIKKKINIEINDDEFNYLLRFKKQASLFLRYGDKKNLAENLVKYDYGGEGDLNTISDRFLYKSVALKIIEIVYKENNYNFNKFVRAWRGKNVIFKRNGKIVQSEYYKKIKNYLSSPSLNCLVNISEVIDNSNKLLSLEKNNIIGKATDDKTKLKGCAYYIRILVNKTILSSWHCHNFNRKYLIYSAFNNKVALIKNQLTNYFNKINKDPSIDIEDEVKKLLLTIAPNKDEYVNYLKEGNVVGLFFKKSDYHKEALFEGACNWTIFNRIKLNQTLEGIARKNKCDIEDLIAINKIANPDVIVEGQQIVIPSSYNHMFYGEGRFYENNNKNWQPEDLGKDLKFTPAKIFSDKNCFGFNTHIGIVAKIGLNKMILHYVGNDIYLTPIDSLKPNFYLMWVMNLFPDN</sequence>
<organism evidence="2">
    <name type="scientific">seawater metagenome</name>
    <dbReference type="NCBI Taxonomy" id="1561972"/>
    <lineage>
        <taxon>unclassified sequences</taxon>
        <taxon>metagenomes</taxon>
        <taxon>ecological metagenomes</taxon>
    </lineage>
</organism>
<name>A0A5E8CKE6_9ZZZZ</name>
<dbReference type="SUPFAM" id="SSF54106">
    <property type="entry name" value="LysM domain"/>
    <property type="match status" value="1"/>
</dbReference>
<dbReference type="Gene3D" id="3.10.350.10">
    <property type="entry name" value="LysM domain"/>
    <property type="match status" value="1"/>
</dbReference>
<evidence type="ECO:0000259" key="1">
    <source>
        <dbReference type="PROSITE" id="PS51782"/>
    </source>
</evidence>
<accession>A0A5E8CKE6</accession>